<evidence type="ECO:0000313" key="1">
    <source>
        <dbReference type="EMBL" id="QES29174.1"/>
    </source>
</evidence>
<evidence type="ECO:0000313" key="2">
    <source>
        <dbReference type="Proteomes" id="UP000323046"/>
    </source>
</evidence>
<reference evidence="1 2" key="1">
    <citation type="submission" date="2018-05" db="EMBL/GenBank/DDBJ databases">
        <title>Streptomyces venezuelae.</title>
        <authorList>
            <person name="Kim W."/>
            <person name="Lee N."/>
            <person name="Cho B.-K."/>
        </authorList>
    </citation>
    <scope>NUCLEOTIDE SEQUENCE [LARGE SCALE GENOMIC DNA]</scope>
    <source>
        <strain evidence="1 2">ATCC 14583</strain>
    </source>
</reference>
<protein>
    <submittedName>
        <fullName evidence="1">Uncharacterized protein</fullName>
    </submittedName>
</protein>
<sequence length="155" mass="16532">MSLSDTQRSVTVTIKSGPERDDWAAAFKGAAYEVYDDVATFFGFERESVTTLSLHELVSEASKTAQGVATVVRDLGATVVPAAQPAAPGEDPWTAAQTAPAREQGSAASLLEQINACVTTEDLKRLWARNQDAFADQAVMDAWKARGRALKAASE</sequence>
<dbReference type="EMBL" id="CP029193">
    <property type="protein sequence ID" value="QES29174.1"/>
    <property type="molecule type" value="Genomic_DNA"/>
</dbReference>
<dbReference type="AlphaFoldDB" id="A0A5P2BFG3"/>
<proteinExistence type="predicted"/>
<name>A0A5P2BFG3_STRVZ</name>
<gene>
    <name evidence="1" type="ORF">DEJ47_24510</name>
</gene>
<organism evidence="1 2">
    <name type="scientific">Streptomyces venezuelae</name>
    <dbReference type="NCBI Taxonomy" id="54571"/>
    <lineage>
        <taxon>Bacteria</taxon>
        <taxon>Bacillati</taxon>
        <taxon>Actinomycetota</taxon>
        <taxon>Actinomycetes</taxon>
        <taxon>Kitasatosporales</taxon>
        <taxon>Streptomycetaceae</taxon>
        <taxon>Streptomyces</taxon>
    </lineage>
</organism>
<accession>A0A5P2BFG3</accession>
<keyword evidence="2" id="KW-1185">Reference proteome</keyword>
<dbReference type="Proteomes" id="UP000323046">
    <property type="component" value="Chromosome"/>
</dbReference>